<dbReference type="RefSeq" id="YP_009215589.1">
    <property type="nucleotide sequence ID" value="NC_028978.1"/>
</dbReference>
<keyword evidence="2" id="KW-1185">Reference proteome</keyword>
<dbReference type="GeneID" id="26641871"/>
<organism evidence="1 2">
    <name type="scientific">Mycobacterium phage Murucutumbu</name>
    <dbReference type="NCBI Taxonomy" id="1560286"/>
    <lineage>
        <taxon>Viruses</taxon>
        <taxon>Duplodnaviria</taxon>
        <taxon>Heunggongvirae</taxon>
        <taxon>Uroviricota</taxon>
        <taxon>Caudoviricetes</taxon>
        <taxon>Weiservirinae</taxon>
        <taxon>Anayavirus</taxon>
        <taxon>Anayavirus murucutumbu</taxon>
    </lineage>
</organism>
<dbReference type="KEGG" id="vg:26641871"/>
<evidence type="ECO:0000313" key="2">
    <source>
        <dbReference type="Proteomes" id="UP000030211"/>
    </source>
</evidence>
<dbReference type="EMBL" id="KM677211">
    <property type="protein sequence ID" value="AIW03072.1"/>
    <property type="molecule type" value="Genomic_DNA"/>
</dbReference>
<evidence type="ECO:0000313" key="1">
    <source>
        <dbReference type="EMBL" id="AIW03072.1"/>
    </source>
</evidence>
<protein>
    <submittedName>
        <fullName evidence="1">Uncharacterized protein</fullName>
    </submittedName>
</protein>
<reference evidence="1 2" key="1">
    <citation type="submission" date="2014-09" db="EMBL/GenBank/DDBJ databases">
        <authorList>
            <person name="Maldonado-Vazquez N."/>
            <person name="Franco-Moreira L.J."/>
            <person name="Perez-Otero J."/>
            <person name="Alvelo-Aviles A.S."/>
            <person name="Andino-Figueroa P.C."/>
            <person name="Apiz-Saab J."/>
            <person name="Arroyo-Roldan J.G."/>
            <person name="Aviles-Rivera A."/>
            <person name="Cruz-Garcia L.G."/>
            <person name="Gomez-Garcia G."/>
            <person name="Gonzalez-Torres B.A."/>
            <person name="Grogan-Rivera S.M."/>
            <person name="Icazatti-Burtell A.M."/>
            <person name="Laboy-De-Jesus F.M."/>
            <person name="Marengo-Casul A.J."/>
            <person name="Megret-Gonzalez A.M."/>
            <person name="Melendez P.C."/>
            <person name="Molina-Rivera Z.K."/>
            <person name="Morales-Rivera A."/>
            <person name="Ortiz-Camacho K.C."/>
            <person name="Ortiz-Lopez E."/>
            <person name="Perez-Colon E.A."/>
            <person name="Ramos-Aponte K."/>
            <person name="Rivera-Dones A.E."/>
            <person name="Rivera-Garcia M.D."/>
            <person name="Rivera-Lebron J."/>
            <person name="Rivera-Medina Y.M."/>
            <person name="Rivera-Ortiz Y."/>
            <person name="Rodriguez-Lopez A."/>
            <person name="Rodriguez-Maldonado G."/>
            <person name="Rodriguez-Perez O.A."/>
            <person name="Sanchez-Henriquez C.D."/>
            <person name="Santiago-Ochoa D.A."/>
            <person name="Torres-Alvarez V.M."/>
            <person name="Zayas-Cruz A.D."/>
            <person name="Rubin M.R."/>
            <person name="Vazquez E."/>
            <person name="Anders K.R."/>
            <person name="Braun M.A."/>
            <person name="Delesalle V.A."/>
            <person name="Hughes L.E."/>
            <person name="Ware V.C."/>
            <person name="Bradley K.W."/>
            <person name="Barker L.P."/>
            <person name="Asai D.J."/>
            <person name="Bowman C.A."/>
            <person name="Russell D.A."/>
            <person name="Pope W.H."/>
            <person name="Jacobs-Sera D."/>
            <person name="Hendrix R.W."/>
            <person name="Hatfull G.F."/>
        </authorList>
    </citation>
    <scope>NUCLEOTIDE SEQUENCE [LARGE SCALE GENOMIC DNA]</scope>
</reference>
<proteinExistence type="predicted"/>
<dbReference type="Proteomes" id="UP000030211">
    <property type="component" value="Segment"/>
</dbReference>
<gene>
    <name evidence="1" type="ORF">MURUCUTUMBU_86</name>
</gene>
<dbReference type="OrthoDB" id="25363at10239"/>
<name>A0A0A0RRQ7_9CAUD</name>
<accession>A0A0A0RRQ7</accession>
<sequence>MMLNDPNAHSLLLSSRWRQGGKTTALLDVALANARRGLEVVFWSGSARQCTEAFRMGRALAEVDRVPFSWSPANGNEWIRYDGGGRVRFIWGHQGNRVESHVDMAIQDSNGLTGLVERRGVRRGMSVI</sequence>